<dbReference type="EMBL" id="QRDP01000004">
    <property type="protein sequence ID" value="RED15224.1"/>
    <property type="molecule type" value="Genomic_DNA"/>
</dbReference>
<dbReference type="InterPro" id="IPR008775">
    <property type="entry name" value="Phytyl_CoA_dOase-like"/>
</dbReference>
<dbReference type="RefSeq" id="WP_116234773.1">
    <property type="nucleotide sequence ID" value="NZ_QRDP01000004.1"/>
</dbReference>
<comment type="caution">
    <text evidence="1">The sequence shown here is derived from an EMBL/GenBank/DDBJ whole genome shotgun (WGS) entry which is preliminary data.</text>
</comment>
<proteinExistence type="predicted"/>
<dbReference type="Pfam" id="PF05721">
    <property type="entry name" value="PhyH"/>
    <property type="match status" value="1"/>
</dbReference>
<protein>
    <submittedName>
        <fullName evidence="1">Phytanoyl-CoA dioxygenase PhyH</fullName>
    </submittedName>
</protein>
<dbReference type="GO" id="GO:0016706">
    <property type="term" value="F:2-oxoglutarate-dependent dioxygenase activity"/>
    <property type="evidence" value="ECO:0007669"/>
    <property type="project" value="UniProtKB-ARBA"/>
</dbReference>
<keyword evidence="1" id="KW-0223">Dioxygenase</keyword>
<dbReference type="SUPFAM" id="SSF51197">
    <property type="entry name" value="Clavaminate synthase-like"/>
    <property type="match status" value="1"/>
</dbReference>
<organism evidence="1 2">
    <name type="scientific">Parasphingopyxis lamellibrachiae</name>
    <dbReference type="NCBI Taxonomy" id="680125"/>
    <lineage>
        <taxon>Bacteria</taxon>
        <taxon>Pseudomonadati</taxon>
        <taxon>Pseudomonadota</taxon>
        <taxon>Alphaproteobacteria</taxon>
        <taxon>Sphingomonadales</taxon>
        <taxon>Sphingomonadaceae</taxon>
        <taxon>Parasphingopyxis</taxon>
    </lineage>
</organism>
<sequence length="339" mass="38460">MNPARLLLSPLWLAQLATGAKNFSKNPIIGSHRLNTRGLHAARVKRAHALAWKRRERLARLIDPADREAFDRDGFVAKRDFLPADQFARLRDAVLAHRGPARDMVQGDTITRRFAIGPELLREIPEARALLQNPDWRGLIRYAGSFDQEPLTYIQSILSHVRTAAPDPQTHLHADTFHPTVKAWLFLTDVAEDEGPFCYVPGSHRLTPERLAWEREMSIKAPEGVDRLSSRGSFRVSRDELPGLGLPEPRAFAVPANTLVVGDTFGFHARGPSVRPSTRVEIWAYGRRNPYLPWTGLDPLSLPGIAERRVGYLWGFRDRWKRFVGQPWRDVGDKSPTER</sequence>
<evidence type="ECO:0000313" key="2">
    <source>
        <dbReference type="Proteomes" id="UP000256310"/>
    </source>
</evidence>
<accession>A0A3D9FBN5</accession>
<dbReference type="AlphaFoldDB" id="A0A3D9FBN5"/>
<dbReference type="Gene3D" id="2.60.120.620">
    <property type="entry name" value="q2cbj1_9rhob like domain"/>
    <property type="match status" value="1"/>
</dbReference>
<keyword evidence="2" id="KW-1185">Reference proteome</keyword>
<reference evidence="1 2" key="1">
    <citation type="submission" date="2018-07" db="EMBL/GenBank/DDBJ databases">
        <title>Genomic Encyclopedia of Type Strains, Phase IV (KMG-IV): sequencing the most valuable type-strain genomes for metagenomic binning, comparative biology and taxonomic classification.</title>
        <authorList>
            <person name="Goeker M."/>
        </authorList>
    </citation>
    <scope>NUCLEOTIDE SEQUENCE [LARGE SCALE GENOMIC DNA]</scope>
    <source>
        <strain evidence="1 2">DSM 26725</strain>
    </source>
</reference>
<name>A0A3D9FBN5_9SPHN</name>
<dbReference type="Proteomes" id="UP000256310">
    <property type="component" value="Unassembled WGS sequence"/>
</dbReference>
<dbReference type="OrthoDB" id="547161at2"/>
<evidence type="ECO:0000313" key="1">
    <source>
        <dbReference type="EMBL" id="RED15224.1"/>
    </source>
</evidence>
<gene>
    <name evidence="1" type="ORF">DFR46_0211</name>
</gene>
<keyword evidence="1" id="KW-0560">Oxidoreductase</keyword>